<gene>
    <name evidence="12" type="ORF">ACFOFO_24380</name>
</gene>
<keyword evidence="9" id="KW-0812">Transmembrane</keyword>
<dbReference type="Gene3D" id="3.30.565.10">
    <property type="entry name" value="Histidine kinase-like ATPase, C-terminal domain"/>
    <property type="match status" value="1"/>
</dbReference>
<evidence type="ECO:0000256" key="4">
    <source>
        <dbReference type="ARBA" id="ARBA00022553"/>
    </source>
</evidence>
<feature type="domain" description="Histidine kinase" evidence="10">
    <location>
        <begin position="112"/>
        <end position="244"/>
    </location>
</feature>
<keyword evidence="7" id="KW-0902">Two-component regulatory system</keyword>
<comment type="subcellular location">
    <subcellularLocation>
        <location evidence="2">Membrane</location>
    </subcellularLocation>
</comment>
<dbReference type="CDD" id="cd06225">
    <property type="entry name" value="HAMP"/>
    <property type="match status" value="1"/>
</dbReference>
<sequence length="271" mass="29860">MHTTLPGGYHLLVVYNITKYRVLENFFLYGLVFAAGIVLLLGVLGGLLVRRTLLSKVHDINQAASAIMQGNFSHRLPAYGGENELNTLVETENRMLDQIEYLIDGIRNVSNAIAHDLRTPLAELRSRLEELSLIRPGPEQTFAEIDSAMADVDRVIAIFNALLRLAEIDTGTRRSGFIEVDVANIASEVAEFYQPVAELQGRVLSFVSSGPLALAGDPLLLAQAIGNLIDNALKYAQENGTITVVASRHPDGGGRDRRVGRRTRHPRRRKI</sequence>
<dbReference type="Pfam" id="PF00672">
    <property type="entry name" value="HAMP"/>
    <property type="match status" value="1"/>
</dbReference>
<feature type="compositionally biased region" description="Basic residues" evidence="8">
    <location>
        <begin position="258"/>
        <end position="271"/>
    </location>
</feature>
<keyword evidence="9" id="KW-1133">Transmembrane helix</keyword>
<dbReference type="PROSITE" id="PS50885">
    <property type="entry name" value="HAMP"/>
    <property type="match status" value="1"/>
</dbReference>
<dbReference type="SUPFAM" id="SSF158472">
    <property type="entry name" value="HAMP domain-like"/>
    <property type="match status" value="1"/>
</dbReference>
<dbReference type="SMART" id="SM00304">
    <property type="entry name" value="HAMP"/>
    <property type="match status" value="1"/>
</dbReference>
<evidence type="ECO:0000256" key="2">
    <source>
        <dbReference type="ARBA" id="ARBA00004370"/>
    </source>
</evidence>
<dbReference type="SUPFAM" id="SSF47384">
    <property type="entry name" value="Homodimeric domain of signal transducing histidine kinase"/>
    <property type="match status" value="1"/>
</dbReference>
<evidence type="ECO:0000259" key="10">
    <source>
        <dbReference type="PROSITE" id="PS50109"/>
    </source>
</evidence>
<dbReference type="GO" id="GO:0016301">
    <property type="term" value="F:kinase activity"/>
    <property type="evidence" value="ECO:0007669"/>
    <property type="project" value="UniProtKB-KW"/>
</dbReference>
<dbReference type="RefSeq" id="WP_390333261.1">
    <property type="nucleotide sequence ID" value="NZ_JBHRTP010000098.1"/>
</dbReference>
<proteinExistence type="predicted"/>
<dbReference type="PANTHER" id="PTHR45436:SF8">
    <property type="entry name" value="HISTIDINE KINASE"/>
    <property type="match status" value="1"/>
</dbReference>
<evidence type="ECO:0000256" key="6">
    <source>
        <dbReference type="ARBA" id="ARBA00022777"/>
    </source>
</evidence>
<comment type="catalytic activity">
    <reaction evidence="1">
        <text>ATP + protein L-histidine = ADP + protein N-phospho-L-histidine.</text>
        <dbReference type="EC" id="2.7.13.3"/>
    </reaction>
</comment>
<organism evidence="12 13">
    <name type="scientific">Undibacterium arcticum</name>
    <dbReference type="NCBI Taxonomy" id="1762892"/>
    <lineage>
        <taxon>Bacteria</taxon>
        <taxon>Pseudomonadati</taxon>
        <taxon>Pseudomonadota</taxon>
        <taxon>Betaproteobacteria</taxon>
        <taxon>Burkholderiales</taxon>
        <taxon>Oxalobacteraceae</taxon>
        <taxon>Undibacterium</taxon>
    </lineage>
</organism>
<reference evidence="13" key="1">
    <citation type="journal article" date="2019" name="Int. J. Syst. Evol. Microbiol.">
        <title>The Global Catalogue of Microorganisms (GCM) 10K type strain sequencing project: providing services to taxonomists for standard genome sequencing and annotation.</title>
        <authorList>
            <consortium name="The Broad Institute Genomics Platform"/>
            <consortium name="The Broad Institute Genome Sequencing Center for Infectious Disease"/>
            <person name="Wu L."/>
            <person name="Ma J."/>
        </authorList>
    </citation>
    <scope>NUCLEOTIDE SEQUENCE [LARGE SCALE GENOMIC DNA]</scope>
    <source>
        <strain evidence="13">KCTC 42986</strain>
    </source>
</reference>
<dbReference type="Gene3D" id="6.10.340.10">
    <property type="match status" value="1"/>
</dbReference>
<feature type="domain" description="HAMP" evidence="11">
    <location>
        <begin position="51"/>
        <end position="104"/>
    </location>
</feature>
<dbReference type="PANTHER" id="PTHR45436">
    <property type="entry name" value="SENSOR HISTIDINE KINASE YKOH"/>
    <property type="match status" value="1"/>
</dbReference>
<evidence type="ECO:0000256" key="3">
    <source>
        <dbReference type="ARBA" id="ARBA00012438"/>
    </source>
</evidence>
<protein>
    <recommendedName>
        <fullName evidence="3">histidine kinase</fullName>
        <ecNumber evidence="3">2.7.13.3</ecNumber>
    </recommendedName>
</protein>
<dbReference type="PROSITE" id="PS50109">
    <property type="entry name" value="HIS_KIN"/>
    <property type="match status" value="1"/>
</dbReference>
<keyword evidence="13" id="KW-1185">Reference proteome</keyword>
<dbReference type="InterPro" id="IPR005467">
    <property type="entry name" value="His_kinase_dom"/>
</dbReference>
<dbReference type="SMART" id="SM00388">
    <property type="entry name" value="HisKA"/>
    <property type="match status" value="1"/>
</dbReference>
<keyword evidence="5" id="KW-0808">Transferase</keyword>
<evidence type="ECO:0000256" key="9">
    <source>
        <dbReference type="SAM" id="Phobius"/>
    </source>
</evidence>
<dbReference type="InterPro" id="IPR036097">
    <property type="entry name" value="HisK_dim/P_sf"/>
</dbReference>
<keyword evidence="6 12" id="KW-0418">Kinase</keyword>
<keyword evidence="4" id="KW-0597">Phosphoprotein</keyword>
<accession>A0ABV7F9Y3</accession>
<keyword evidence="9" id="KW-0472">Membrane</keyword>
<dbReference type="InterPro" id="IPR050428">
    <property type="entry name" value="TCS_sensor_his_kinase"/>
</dbReference>
<evidence type="ECO:0000256" key="5">
    <source>
        <dbReference type="ARBA" id="ARBA00022679"/>
    </source>
</evidence>
<dbReference type="InterPro" id="IPR003661">
    <property type="entry name" value="HisK_dim/P_dom"/>
</dbReference>
<dbReference type="EC" id="2.7.13.3" evidence="3"/>
<feature type="region of interest" description="Disordered" evidence="8">
    <location>
        <begin position="246"/>
        <end position="271"/>
    </location>
</feature>
<evidence type="ECO:0000256" key="1">
    <source>
        <dbReference type="ARBA" id="ARBA00000085"/>
    </source>
</evidence>
<feature type="transmembrane region" description="Helical" evidence="9">
    <location>
        <begin position="26"/>
        <end position="49"/>
    </location>
</feature>
<evidence type="ECO:0000256" key="7">
    <source>
        <dbReference type="ARBA" id="ARBA00023012"/>
    </source>
</evidence>
<evidence type="ECO:0000313" key="12">
    <source>
        <dbReference type="EMBL" id="MFC3111051.1"/>
    </source>
</evidence>
<comment type="caution">
    <text evidence="12">The sequence shown here is derived from an EMBL/GenBank/DDBJ whole genome shotgun (WGS) entry which is preliminary data.</text>
</comment>
<evidence type="ECO:0000256" key="8">
    <source>
        <dbReference type="SAM" id="MobiDB-lite"/>
    </source>
</evidence>
<dbReference type="SUPFAM" id="SSF55874">
    <property type="entry name" value="ATPase domain of HSP90 chaperone/DNA topoisomerase II/histidine kinase"/>
    <property type="match status" value="1"/>
</dbReference>
<dbReference type="EMBL" id="JBHRTP010000098">
    <property type="protein sequence ID" value="MFC3111051.1"/>
    <property type="molecule type" value="Genomic_DNA"/>
</dbReference>
<evidence type="ECO:0000313" key="13">
    <source>
        <dbReference type="Proteomes" id="UP001595530"/>
    </source>
</evidence>
<dbReference type="CDD" id="cd00082">
    <property type="entry name" value="HisKA"/>
    <property type="match status" value="1"/>
</dbReference>
<dbReference type="InterPro" id="IPR003660">
    <property type="entry name" value="HAMP_dom"/>
</dbReference>
<dbReference type="InterPro" id="IPR036890">
    <property type="entry name" value="HATPase_C_sf"/>
</dbReference>
<dbReference type="Pfam" id="PF00512">
    <property type="entry name" value="HisKA"/>
    <property type="match status" value="1"/>
</dbReference>
<dbReference type="Proteomes" id="UP001595530">
    <property type="component" value="Unassembled WGS sequence"/>
</dbReference>
<dbReference type="Gene3D" id="1.10.287.130">
    <property type="match status" value="1"/>
</dbReference>
<feature type="compositionally biased region" description="Basic and acidic residues" evidence="8">
    <location>
        <begin position="248"/>
        <end position="257"/>
    </location>
</feature>
<evidence type="ECO:0000259" key="11">
    <source>
        <dbReference type="PROSITE" id="PS50885"/>
    </source>
</evidence>
<name>A0ABV7F9Y3_9BURK</name>